<dbReference type="PROSITE" id="PS50199">
    <property type="entry name" value="ZF_RANBP2_2"/>
    <property type="match status" value="1"/>
</dbReference>
<accession>A0A5C3L1T7</accession>
<dbReference type="GO" id="GO:0005634">
    <property type="term" value="C:nucleus"/>
    <property type="evidence" value="ECO:0007669"/>
    <property type="project" value="TreeGrafter"/>
</dbReference>
<evidence type="ECO:0000259" key="7">
    <source>
        <dbReference type="PROSITE" id="PS51397"/>
    </source>
</evidence>
<feature type="region of interest" description="Disordered" evidence="5">
    <location>
        <begin position="255"/>
        <end position="291"/>
    </location>
</feature>
<dbReference type="EMBL" id="ML210172">
    <property type="protein sequence ID" value="TFK26690.1"/>
    <property type="molecule type" value="Genomic_DNA"/>
</dbReference>
<evidence type="ECO:0000256" key="4">
    <source>
        <dbReference type="PROSITE-ProRule" id="PRU00322"/>
    </source>
</evidence>
<dbReference type="InterPro" id="IPR013536">
    <property type="entry name" value="WLM_dom"/>
</dbReference>
<dbReference type="PROSITE" id="PS01358">
    <property type="entry name" value="ZF_RANBP2_1"/>
    <property type="match status" value="1"/>
</dbReference>
<feature type="region of interest" description="Disordered" evidence="5">
    <location>
        <begin position="186"/>
        <end position="228"/>
    </location>
</feature>
<gene>
    <name evidence="8" type="ORF">FA15DRAFT_264830</name>
</gene>
<feature type="compositionally biased region" description="Basic and acidic residues" evidence="5">
    <location>
        <begin position="188"/>
        <end position="201"/>
    </location>
</feature>
<feature type="domain" description="WLM" evidence="7">
    <location>
        <begin position="1"/>
        <end position="198"/>
    </location>
</feature>
<keyword evidence="1" id="KW-0479">Metal-binding</keyword>
<dbReference type="PROSITE" id="PS51397">
    <property type="entry name" value="WLM"/>
    <property type="match status" value="1"/>
</dbReference>
<sequence>MAQSNGFVLKITHLKGRPNEVHALDLLKKTVSLVKPIMRKHGWVLPELSEFFPDNPNLLGLNVNAGQKILIRLRPHNSPTWFLDMGDIIGTMLHELTHNVHGPHDEKFYKFLGELQKEYDELQQSGYAGEGFYSPGHRLGGSTTRVPIQAARSKAAEAAEKRNKVAQVLSGSRKLGGSIARPLTPREAAARAAERRLRDAKTCGSQQGTDVVQRESDKARKEGKTSDFIDLTMDGEDHWEPDWNSDDEVIIVKDVHPSGSNSSTGKGTSSETKVAIAGPSESAQSIRSKPRHAVKPKEWTCQACTLINAANVVQCAVCLMRRPPDETVGWTCFACGETGMDHQFWSCRTCGTIKVES</sequence>
<keyword evidence="3" id="KW-0862">Zinc</keyword>
<reference evidence="8 9" key="1">
    <citation type="journal article" date="2019" name="Nat. Ecol. Evol.">
        <title>Megaphylogeny resolves global patterns of mushroom evolution.</title>
        <authorList>
            <person name="Varga T."/>
            <person name="Krizsan K."/>
            <person name="Foldi C."/>
            <person name="Dima B."/>
            <person name="Sanchez-Garcia M."/>
            <person name="Sanchez-Ramirez S."/>
            <person name="Szollosi G.J."/>
            <person name="Szarkandi J.G."/>
            <person name="Papp V."/>
            <person name="Albert L."/>
            <person name="Andreopoulos W."/>
            <person name="Angelini C."/>
            <person name="Antonin V."/>
            <person name="Barry K.W."/>
            <person name="Bougher N.L."/>
            <person name="Buchanan P."/>
            <person name="Buyck B."/>
            <person name="Bense V."/>
            <person name="Catcheside P."/>
            <person name="Chovatia M."/>
            <person name="Cooper J."/>
            <person name="Damon W."/>
            <person name="Desjardin D."/>
            <person name="Finy P."/>
            <person name="Geml J."/>
            <person name="Haridas S."/>
            <person name="Hughes K."/>
            <person name="Justo A."/>
            <person name="Karasinski D."/>
            <person name="Kautmanova I."/>
            <person name="Kiss B."/>
            <person name="Kocsube S."/>
            <person name="Kotiranta H."/>
            <person name="LaButti K.M."/>
            <person name="Lechner B.E."/>
            <person name="Liimatainen K."/>
            <person name="Lipzen A."/>
            <person name="Lukacs Z."/>
            <person name="Mihaltcheva S."/>
            <person name="Morgado L.N."/>
            <person name="Niskanen T."/>
            <person name="Noordeloos M.E."/>
            <person name="Ohm R.A."/>
            <person name="Ortiz-Santana B."/>
            <person name="Ovrebo C."/>
            <person name="Racz N."/>
            <person name="Riley R."/>
            <person name="Savchenko A."/>
            <person name="Shiryaev A."/>
            <person name="Soop K."/>
            <person name="Spirin V."/>
            <person name="Szebenyi C."/>
            <person name="Tomsovsky M."/>
            <person name="Tulloss R.E."/>
            <person name="Uehling J."/>
            <person name="Grigoriev I.V."/>
            <person name="Vagvolgyi C."/>
            <person name="Papp T."/>
            <person name="Martin F.M."/>
            <person name="Miettinen O."/>
            <person name="Hibbett D.S."/>
            <person name="Nagy L.G."/>
        </authorList>
    </citation>
    <scope>NUCLEOTIDE SEQUENCE [LARGE SCALE GENOMIC DNA]</scope>
    <source>
        <strain evidence="8 9">CBS 121175</strain>
    </source>
</reference>
<evidence type="ECO:0000259" key="6">
    <source>
        <dbReference type="PROSITE" id="PS50199"/>
    </source>
</evidence>
<protein>
    <submittedName>
        <fullName evidence="8">WLM-domain-containing protein</fullName>
    </submittedName>
</protein>
<keyword evidence="2 4" id="KW-0863">Zinc-finger</keyword>
<organism evidence="8 9">
    <name type="scientific">Coprinopsis marcescibilis</name>
    <name type="common">Agaric fungus</name>
    <name type="synonym">Psathyrella marcescibilis</name>
    <dbReference type="NCBI Taxonomy" id="230819"/>
    <lineage>
        <taxon>Eukaryota</taxon>
        <taxon>Fungi</taxon>
        <taxon>Dikarya</taxon>
        <taxon>Basidiomycota</taxon>
        <taxon>Agaricomycotina</taxon>
        <taxon>Agaricomycetes</taxon>
        <taxon>Agaricomycetidae</taxon>
        <taxon>Agaricales</taxon>
        <taxon>Agaricineae</taxon>
        <taxon>Psathyrellaceae</taxon>
        <taxon>Coprinopsis</taxon>
    </lineage>
</organism>
<feature type="compositionally biased region" description="Basic and acidic residues" evidence="5">
    <location>
        <begin position="212"/>
        <end position="227"/>
    </location>
</feature>
<feature type="domain" description="RanBP2-type" evidence="6">
    <location>
        <begin position="295"/>
        <end position="324"/>
    </location>
</feature>
<dbReference type="OrthoDB" id="261960at2759"/>
<dbReference type="PANTHER" id="PTHR46622:SF1">
    <property type="entry name" value="DNA-DEPENDENT METALLOPROTEASE WSS1"/>
    <property type="match status" value="1"/>
</dbReference>
<dbReference type="STRING" id="230819.A0A5C3L1T7"/>
<dbReference type="GO" id="GO:0008237">
    <property type="term" value="F:metallopeptidase activity"/>
    <property type="evidence" value="ECO:0007669"/>
    <property type="project" value="TreeGrafter"/>
</dbReference>
<dbReference type="InterPro" id="IPR053000">
    <property type="entry name" value="WSS1-like_metalloprotease"/>
</dbReference>
<evidence type="ECO:0000313" key="9">
    <source>
        <dbReference type="Proteomes" id="UP000307440"/>
    </source>
</evidence>
<keyword evidence="9" id="KW-1185">Reference proteome</keyword>
<dbReference type="Pfam" id="PF08325">
    <property type="entry name" value="WLM"/>
    <property type="match status" value="1"/>
</dbReference>
<dbReference type="AlphaFoldDB" id="A0A5C3L1T7"/>
<dbReference type="GO" id="GO:0006281">
    <property type="term" value="P:DNA repair"/>
    <property type="evidence" value="ECO:0007669"/>
    <property type="project" value="TreeGrafter"/>
</dbReference>
<dbReference type="PANTHER" id="PTHR46622">
    <property type="entry name" value="DNA-DEPENDENT METALLOPROTEASE WSS1"/>
    <property type="match status" value="1"/>
</dbReference>
<evidence type="ECO:0000256" key="2">
    <source>
        <dbReference type="ARBA" id="ARBA00022771"/>
    </source>
</evidence>
<evidence type="ECO:0000313" key="8">
    <source>
        <dbReference type="EMBL" id="TFK26690.1"/>
    </source>
</evidence>
<evidence type="ECO:0000256" key="1">
    <source>
        <dbReference type="ARBA" id="ARBA00022723"/>
    </source>
</evidence>
<proteinExistence type="predicted"/>
<feature type="compositionally biased region" description="Low complexity" evidence="5">
    <location>
        <begin position="258"/>
        <end position="272"/>
    </location>
</feature>
<dbReference type="InterPro" id="IPR036443">
    <property type="entry name" value="Znf_RanBP2_sf"/>
</dbReference>
<evidence type="ECO:0000256" key="3">
    <source>
        <dbReference type="ARBA" id="ARBA00022833"/>
    </source>
</evidence>
<dbReference type="InterPro" id="IPR001876">
    <property type="entry name" value="Znf_RanBP2"/>
</dbReference>
<dbReference type="Proteomes" id="UP000307440">
    <property type="component" value="Unassembled WGS sequence"/>
</dbReference>
<evidence type="ECO:0000256" key="5">
    <source>
        <dbReference type="SAM" id="MobiDB-lite"/>
    </source>
</evidence>
<dbReference type="GO" id="GO:0008270">
    <property type="term" value="F:zinc ion binding"/>
    <property type="evidence" value="ECO:0007669"/>
    <property type="project" value="UniProtKB-KW"/>
</dbReference>
<dbReference type="SUPFAM" id="SSF90209">
    <property type="entry name" value="Ran binding protein zinc finger-like"/>
    <property type="match status" value="1"/>
</dbReference>
<dbReference type="Gene3D" id="2.30.30.380">
    <property type="entry name" value="Zn-finger domain of Sec23/24"/>
    <property type="match status" value="1"/>
</dbReference>
<name>A0A5C3L1T7_COPMA</name>